<evidence type="ECO:0008006" key="3">
    <source>
        <dbReference type="Google" id="ProtNLM"/>
    </source>
</evidence>
<dbReference type="RefSeq" id="WP_188939259.1">
    <property type="nucleotide sequence ID" value="NZ_BMIA01000008.1"/>
</dbReference>
<comment type="caution">
    <text evidence="1">The sequence shown here is derived from an EMBL/GenBank/DDBJ whole genome shotgun (WGS) entry which is preliminary data.</text>
</comment>
<dbReference type="EMBL" id="BMIA01000008">
    <property type="protein sequence ID" value="GGH55245.1"/>
    <property type="molecule type" value="Genomic_DNA"/>
</dbReference>
<dbReference type="Pfam" id="PF04255">
    <property type="entry name" value="DUF433"/>
    <property type="match status" value="1"/>
</dbReference>
<dbReference type="Proteomes" id="UP000600214">
    <property type="component" value="Unassembled WGS sequence"/>
</dbReference>
<dbReference type="InterPro" id="IPR009057">
    <property type="entry name" value="Homeodomain-like_sf"/>
</dbReference>
<reference evidence="2" key="1">
    <citation type="journal article" date="2019" name="Int. J. Syst. Evol. Microbiol.">
        <title>The Global Catalogue of Microorganisms (GCM) 10K type strain sequencing project: providing services to taxonomists for standard genome sequencing and annotation.</title>
        <authorList>
            <consortium name="The Broad Institute Genomics Platform"/>
            <consortium name="The Broad Institute Genome Sequencing Center for Infectious Disease"/>
            <person name="Wu L."/>
            <person name="Ma J."/>
        </authorList>
    </citation>
    <scope>NUCLEOTIDE SEQUENCE [LARGE SCALE GENOMIC DNA]</scope>
    <source>
        <strain evidence="2">CGMCC 1.15288</strain>
    </source>
</reference>
<name>A0ABQ1ZA83_9BACT</name>
<dbReference type="PANTHER" id="PTHR34849">
    <property type="entry name" value="SSL5025 PROTEIN"/>
    <property type="match status" value="1"/>
</dbReference>
<evidence type="ECO:0000313" key="2">
    <source>
        <dbReference type="Proteomes" id="UP000600214"/>
    </source>
</evidence>
<dbReference type="InterPro" id="IPR007367">
    <property type="entry name" value="DUF433"/>
</dbReference>
<accession>A0ABQ1ZA83</accession>
<keyword evidence="2" id="KW-1185">Reference proteome</keyword>
<dbReference type="SUPFAM" id="SSF46689">
    <property type="entry name" value="Homeodomain-like"/>
    <property type="match status" value="1"/>
</dbReference>
<dbReference type="Gene3D" id="1.10.10.10">
    <property type="entry name" value="Winged helix-like DNA-binding domain superfamily/Winged helix DNA-binding domain"/>
    <property type="match status" value="1"/>
</dbReference>
<proteinExistence type="predicted"/>
<protein>
    <recommendedName>
        <fullName evidence="3">DUF433 domain-containing protein</fullName>
    </recommendedName>
</protein>
<gene>
    <name evidence="1" type="ORF">GCM10007423_62560</name>
</gene>
<dbReference type="InterPro" id="IPR036388">
    <property type="entry name" value="WH-like_DNA-bd_sf"/>
</dbReference>
<dbReference type="PANTHER" id="PTHR34849:SF3">
    <property type="entry name" value="SSR2962 PROTEIN"/>
    <property type="match status" value="1"/>
</dbReference>
<evidence type="ECO:0000313" key="1">
    <source>
        <dbReference type="EMBL" id="GGH55245.1"/>
    </source>
</evidence>
<sequence>MNTSLERITIDEAICNGKPIIRGFRITVKTILEYLAAGESVESILSAYPFLEEADIKACIEFAAKTVDGEHFSLTAA</sequence>
<organism evidence="1 2">
    <name type="scientific">Dyadobacter endophyticus</name>
    <dbReference type="NCBI Taxonomy" id="1749036"/>
    <lineage>
        <taxon>Bacteria</taxon>
        <taxon>Pseudomonadati</taxon>
        <taxon>Bacteroidota</taxon>
        <taxon>Cytophagia</taxon>
        <taxon>Cytophagales</taxon>
        <taxon>Spirosomataceae</taxon>
        <taxon>Dyadobacter</taxon>
    </lineage>
</organism>